<dbReference type="Pfam" id="PF08241">
    <property type="entry name" value="Methyltransf_11"/>
    <property type="match status" value="1"/>
</dbReference>
<dbReference type="GO" id="GO:0008757">
    <property type="term" value="F:S-adenosylmethionine-dependent methyltransferase activity"/>
    <property type="evidence" value="ECO:0007669"/>
    <property type="project" value="InterPro"/>
</dbReference>
<dbReference type="SUPFAM" id="SSF53335">
    <property type="entry name" value="S-adenosyl-L-methionine-dependent methyltransferases"/>
    <property type="match status" value="1"/>
</dbReference>
<dbReference type="GO" id="GO:0000049">
    <property type="term" value="F:tRNA binding"/>
    <property type="evidence" value="ECO:0007669"/>
    <property type="project" value="TreeGrafter"/>
</dbReference>
<dbReference type="RefSeq" id="XP_064700640.1">
    <property type="nucleotide sequence ID" value="XM_064853686.1"/>
</dbReference>
<evidence type="ECO:0000256" key="1">
    <source>
        <dbReference type="ARBA" id="ARBA00022603"/>
    </source>
</evidence>
<dbReference type="Proteomes" id="UP001358417">
    <property type="component" value="Unassembled WGS sequence"/>
</dbReference>
<accession>A0AAV9MU62</accession>
<dbReference type="AlphaFoldDB" id="A0AAV9MU62"/>
<reference evidence="4 5" key="1">
    <citation type="submission" date="2023-08" db="EMBL/GenBank/DDBJ databases">
        <title>Black Yeasts Isolated from many extreme environments.</title>
        <authorList>
            <person name="Coleine C."/>
            <person name="Stajich J.E."/>
            <person name="Selbmann L."/>
        </authorList>
    </citation>
    <scope>NUCLEOTIDE SEQUENCE [LARGE SCALE GENOMIC DNA]</scope>
    <source>
        <strain evidence="4 5">CCFEE 5792</strain>
    </source>
</reference>
<dbReference type="GO" id="GO:0002098">
    <property type="term" value="P:tRNA wobble uridine modification"/>
    <property type="evidence" value="ECO:0007669"/>
    <property type="project" value="TreeGrafter"/>
</dbReference>
<evidence type="ECO:0000313" key="5">
    <source>
        <dbReference type="Proteomes" id="UP001358417"/>
    </source>
</evidence>
<dbReference type="EMBL" id="JAVRRD010000040">
    <property type="protein sequence ID" value="KAK5045001.1"/>
    <property type="molecule type" value="Genomic_DNA"/>
</dbReference>
<dbReference type="GO" id="GO:0030488">
    <property type="term" value="P:tRNA methylation"/>
    <property type="evidence" value="ECO:0007669"/>
    <property type="project" value="TreeGrafter"/>
</dbReference>
<gene>
    <name evidence="4" type="ORF">LTR84_010149</name>
</gene>
<comment type="caution">
    <text evidence="4">The sequence shown here is derived from an EMBL/GenBank/DDBJ whole genome shotgun (WGS) entry which is preliminary data.</text>
</comment>
<keyword evidence="5" id="KW-1185">Reference proteome</keyword>
<feature type="domain" description="Methyltransferase type 11" evidence="3">
    <location>
        <begin position="53"/>
        <end position="138"/>
    </location>
</feature>
<dbReference type="GO" id="GO:0106335">
    <property type="term" value="F:tRNA (5-carboxymethyluridine(34)-5-O)-methyltransferase activity"/>
    <property type="evidence" value="ECO:0007669"/>
    <property type="project" value="TreeGrafter"/>
</dbReference>
<dbReference type="InterPro" id="IPR051422">
    <property type="entry name" value="AlkB_tRNA_MeTrf/Diox"/>
</dbReference>
<dbReference type="PANTHER" id="PTHR13069">
    <property type="entry name" value="ALKYLATED DNA REPAIR PROTEIN ALKB HOMOLOG 8"/>
    <property type="match status" value="1"/>
</dbReference>
<evidence type="ECO:0000313" key="4">
    <source>
        <dbReference type="EMBL" id="KAK5045001.1"/>
    </source>
</evidence>
<dbReference type="GeneID" id="89978307"/>
<proteinExistence type="predicted"/>
<keyword evidence="2" id="KW-0808">Transferase</keyword>
<dbReference type="InterPro" id="IPR013216">
    <property type="entry name" value="Methyltransf_11"/>
</dbReference>
<name>A0AAV9MU62_9EURO</name>
<dbReference type="PANTHER" id="PTHR13069:SF21">
    <property type="entry name" value="ALKYLATED DNA REPAIR PROTEIN ALKB HOMOLOG 8"/>
    <property type="match status" value="1"/>
</dbReference>
<dbReference type="CDD" id="cd02440">
    <property type="entry name" value="AdoMet_MTases"/>
    <property type="match status" value="1"/>
</dbReference>
<organism evidence="4 5">
    <name type="scientific">Exophiala bonariae</name>
    <dbReference type="NCBI Taxonomy" id="1690606"/>
    <lineage>
        <taxon>Eukaryota</taxon>
        <taxon>Fungi</taxon>
        <taxon>Dikarya</taxon>
        <taxon>Ascomycota</taxon>
        <taxon>Pezizomycotina</taxon>
        <taxon>Eurotiomycetes</taxon>
        <taxon>Chaetothyriomycetidae</taxon>
        <taxon>Chaetothyriales</taxon>
        <taxon>Herpotrichiellaceae</taxon>
        <taxon>Exophiala</taxon>
    </lineage>
</organism>
<dbReference type="FunFam" id="3.40.50.150:FF:000219">
    <property type="entry name" value="tRNA (Carboxymethyluridine(34)-5-O)-methyltransferase"/>
    <property type="match status" value="1"/>
</dbReference>
<dbReference type="Gene3D" id="3.40.50.150">
    <property type="entry name" value="Vaccinia Virus protein VP39"/>
    <property type="match status" value="1"/>
</dbReference>
<dbReference type="GO" id="GO:0005634">
    <property type="term" value="C:nucleus"/>
    <property type="evidence" value="ECO:0007669"/>
    <property type="project" value="TreeGrafter"/>
</dbReference>
<evidence type="ECO:0000256" key="2">
    <source>
        <dbReference type="ARBA" id="ARBA00022679"/>
    </source>
</evidence>
<dbReference type="InterPro" id="IPR029063">
    <property type="entry name" value="SAM-dependent_MTases_sf"/>
</dbReference>
<protein>
    <recommendedName>
        <fullName evidence="3">Methyltransferase type 11 domain-containing protein</fullName>
    </recommendedName>
</protein>
<dbReference type="GO" id="GO:0005737">
    <property type="term" value="C:cytoplasm"/>
    <property type="evidence" value="ECO:0007669"/>
    <property type="project" value="TreeGrafter"/>
</dbReference>
<keyword evidence="1" id="KW-0489">Methyltransferase</keyword>
<evidence type="ECO:0000259" key="3">
    <source>
        <dbReference type="Pfam" id="PF08241"/>
    </source>
</evidence>
<sequence>MSRDMSVNNSDYESQHVHDVYEKIAAHFSSTRFKPWPVVDEFLKTLPPGSVGLDVGCGNGKYLAVNNSVFIVASDRSRALVQIARQHEPHSAILADTLSLPHPTSRFDFAISIAVIHHLSSPARRIEAIRSILRTLRPSTDRSRGGQALLFVWALEQKTSRRGWDQGDDQDVLVPWVLKPDPAGDPTQAPVTYQRYYHLYREGEIQKDAIAAGGHVVKYGYDRDNWWVIVEKREVKV</sequence>